<protein>
    <submittedName>
        <fullName evidence="1">DUF4004 family protein</fullName>
    </submittedName>
</protein>
<dbReference type="Proteomes" id="UP000266482">
    <property type="component" value="Unassembled WGS sequence"/>
</dbReference>
<dbReference type="InterPro" id="IPR025063">
    <property type="entry name" value="DUF4004"/>
</dbReference>
<gene>
    <name evidence="1" type="ORF">D3P08_01155</name>
</gene>
<organism evidence="1 2">
    <name type="scientific">Paenibacillus nanensis</name>
    <dbReference type="NCBI Taxonomy" id="393251"/>
    <lineage>
        <taxon>Bacteria</taxon>
        <taxon>Bacillati</taxon>
        <taxon>Bacillota</taxon>
        <taxon>Bacilli</taxon>
        <taxon>Bacillales</taxon>
        <taxon>Paenibacillaceae</taxon>
        <taxon>Paenibacillus</taxon>
    </lineage>
</organism>
<dbReference type="Pfam" id="PF13171">
    <property type="entry name" value="DUF4004"/>
    <property type="match status" value="1"/>
</dbReference>
<proteinExistence type="predicted"/>
<keyword evidence="2" id="KW-1185">Reference proteome</keyword>
<sequence length="207" mass="23541">MDSDLISKKELLDVTGISYGQLYRWKRKQLIPEAWFIRKSAYTGQETFFPRELILSRIDKILNLKDDVSLDELAERLSGQMAGLELRKRDFLKLGIVSADLLKRWAAKDDDERIYAFEEMLFFQTAEALLRAGTLQMEEGGALLAMLNEHYAKFKGQPCDLIVFRRMGAASFALVESETELYFDGGIKAAARLAMSGQVEQLKGMLV</sequence>
<evidence type="ECO:0000313" key="2">
    <source>
        <dbReference type="Proteomes" id="UP000266482"/>
    </source>
</evidence>
<reference evidence="1 2" key="1">
    <citation type="submission" date="2018-09" db="EMBL/GenBank/DDBJ databases">
        <title>Paenibacillus aracenensis nov. sp. isolated from a cave in southern Spain.</title>
        <authorList>
            <person name="Jurado V."/>
            <person name="Gutierrez-Patricio S."/>
            <person name="Gonzalez-Pimentel J.L."/>
            <person name="Miller A.Z."/>
            <person name="Laiz L."/>
            <person name="Saiz-Jimenez C."/>
        </authorList>
    </citation>
    <scope>NUCLEOTIDE SEQUENCE [LARGE SCALE GENOMIC DNA]</scope>
    <source>
        <strain evidence="1 2">DSM 22867</strain>
    </source>
</reference>
<accession>A0A3A1VKP8</accession>
<dbReference type="AlphaFoldDB" id="A0A3A1VKP8"/>
<dbReference type="EMBL" id="QXQA01000001">
    <property type="protein sequence ID" value="RIX60216.1"/>
    <property type="molecule type" value="Genomic_DNA"/>
</dbReference>
<dbReference type="RefSeq" id="WP_119597591.1">
    <property type="nucleotide sequence ID" value="NZ_QXQA01000001.1"/>
</dbReference>
<comment type="caution">
    <text evidence="1">The sequence shown here is derived from an EMBL/GenBank/DDBJ whole genome shotgun (WGS) entry which is preliminary data.</text>
</comment>
<name>A0A3A1VKP8_9BACL</name>
<dbReference type="OrthoDB" id="1648298at2"/>
<evidence type="ECO:0000313" key="1">
    <source>
        <dbReference type="EMBL" id="RIX60216.1"/>
    </source>
</evidence>